<evidence type="ECO:0000313" key="9">
    <source>
        <dbReference type="Proteomes" id="UP001497623"/>
    </source>
</evidence>
<keyword evidence="9" id="KW-1185">Reference proteome</keyword>
<evidence type="ECO:0000256" key="1">
    <source>
        <dbReference type="ARBA" id="ARBA00004370"/>
    </source>
</evidence>
<proteinExistence type="inferred from homology"/>
<feature type="transmembrane region" description="Helical" evidence="7">
    <location>
        <begin position="36"/>
        <end position="59"/>
    </location>
</feature>
<reference evidence="8 9" key="1">
    <citation type="submission" date="2024-05" db="EMBL/GenBank/DDBJ databases">
        <authorList>
            <person name="Wallberg A."/>
        </authorList>
    </citation>
    <scope>NUCLEOTIDE SEQUENCE [LARGE SCALE GENOMIC DNA]</scope>
</reference>
<comment type="caution">
    <text evidence="8">The sequence shown here is derived from an EMBL/GenBank/DDBJ whole genome shotgun (WGS) entry which is preliminary data.</text>
</comment>
<keyword evidence="6" id="KW-0325">Glycoprotein</keyword>
<evidence type="ECO:0000256" key="7">
    <source>
        <dbReference type="SAM" id="Phobius"/>
    </source>
</evidence>
<sequence length="561" mass="63493">MMNHDKVVDHTEDSVADDSTTLLITRQKPKRKCSCCMIFLMILSIPLMGGSAFMLAGGFKNIFDAIIKSQLELKVGSNSYPIWKQPEMPIYTKFYLFNLTNPESYSQGENAKLQEIGPYVYRVFSEKENVTFYSNNTVSYYKNSWWVFNEELSGAQSEDDVITVLNPIPLTAAHSIDSDLMLKGLNFAFNAIGESLTVTSTAGDMLFTGFTDPLLNLTEEFSKFAPPGMKNFDRFAWFYQRNMSATHDGLWNMHTGQDSLNNLGKMDLWQEKNHTDFFDAPCNELSGTAGELFPPGLNKTFIQFYTSDLCMSPKLYFKEELRDKWGVRTYRYAADNHTFSNSSVVPENKCYCVKGNCAPTGMLNAESCQVGAPAFVSYPHFYLADPIALTNLEGIKEPDPNRDMFHIDMIPELGVPTQVAARVQINLRVHPYKGKPFCWKLTTYTPGYCKPGIFSGVNITLGKLDIYENVTESYMPMLWFETIVAVPEGIAYQLNTVAFIIRTPTMTIVFSVILVLSFLMFTITLLKICKSTEERSEYDELISDDSLQEQCTSSNYGVYQT</sequence>
<evidence type="ECO:0000256" key="3">
    <source>
        <dbReference type="ARBA" id="ARBA00022692"/>
    </source>
</evidence>
<dbReference type="GO" id="GO:0016020">
    <property type="term" value="C:membrane"/>
    <property type="evidence" value="ECO:0007669"/>
    <property type="project" value="UniProtKB-SubCell"/>
</dbReference>
<organism evidence="8 9">
    <name type="scientific">Meganyctiphanes norvegica</name>
    <name type="common">Northern krill</name>
    <name type="synonym">Thysanopoda norvegica</name>
    <dbReference type="NCBI Taxonomy" id="48144"/>
    <lineage>
        <taxon>Eukaryota</taxon>
        <taxon>Metazoa</taxon>
        <taxon>Ecdysozoa</taxon>
        <taxon>Arthropoda</taxon>
        <taxon>Crustacea</taxon>
        <taxon>Multicrustacea</taxon>
        <taxon>Malacostraca</taxon>
        <taxon>Eumalacostraca</taxon>
        <taxon>Eucarida</taxon>
        <taxon>Euphausiacea</taxon>
        <taxon>Euphausiidae</taxon>
        <taxon>Meganyctiphanes</taxon>
    </lineage>
</organism>
<keyword evidence="4 7" id="KW-1133">Transmembrane helix</keyword>
<evidence type="ECO:0000256" key="6">
    <source>
        <dbReference type="ARBA" id="ARBA00023180"/>
    </source>
</evidence>
<evidence type="ECO:0000313" key="8">
    <source>
        <dbReference type="EMBL" id="CAL4075742.1"/>
    </source>
</evidence>
<dbReference type="PANTHER" id="PTHR11923">
    <property type="entry name" value="SCAVENGER RECEPTOR CLASS B TYPE-1 SR-B1"/>
    <property type="match status" value="1"/>
</dbReference>
<dbReference type="Pfam" id="PF01130">
    <property type="entry name" value="CD36"/>
    <property type="match status" value="1"/>
</dbReference>
<dbReference type="InterPro" id="IPR002159">
    <property type="entry name" value="CD36_fam"/>
</dbReference>
<protein>
    <submittedName>
        <fullName evidence="8">Uncharacterized protein</fullName>
    </submittedName>
</protein>
<accession>A0AAV2QDA9</accession>
<feature type="transmembrane region" description="Helical" evidence="7">
    <location>
        <begin position="506"/>
        <end position="526"/>
    </location>
</feature>
<evidence type="ECO:0000256" key="2">
    <source>
        <dbReference type="ARBA" id="ARBA00010532"/>
    </source>
</evidence>
<dbReference type="EMBL" id="CAXKWB010004884">
    <property type="protein sequence ID" value="CAL4075742.1"/>
    <property type="molecule type" value="Genomic_DNA"/>
</dbReference>
<evidence type="ECO:0000256" key="4">
    <source>
        <dbReference type="ARBA" id="ARBA00022989"/>
    </source>
</evidence>
<comment type="subcellular location">
    <subcellularLocation>
        <location evidence="1">Membrane</location>
    </subcellularLocation>
</comment>
<keyword evidence="5 7" id="KW-0472">Membrane</keyword>
<dbReference type="PRINTS" id="PR01609">
    <property type="entry name" value="CD36FAMILY"/>
</dbReference>
<dbReference type="GO" id="GO:0005044">
    <property type="term" value="F:scavenger receptor activity"/>
    <property type="evidence" value="ECO:0007669"/>
    <property type="project" value="TreeGrafter"/>
</dbReference>
<gene>
    <name evidence="8" type="ORF">MNOR_LOCUS9898</name>
</gene>
<dbReference type="PANTHER" id="PTHR11923:SF93">
    <property type="entry name" value="GH07959P-RELATED"/>
    <property type="match status" value="1"/>
</dbReference>
<dbReference type="AlphaFoldDB" id="A0AAV2QDA9"/>
<evidence type="ECO:0000256" key="5">
    <source>
        <dbReference type="ARBA" id="ARBA00023136"/>
    </source>
</evidence>
<comment type="similarity">
    <text evidence="2">Belongs to the CD36 family.</text>
</comment>
<dbReference type="GO" id="GO:0005737">
    <property type="term" value="C:cytoplasm"/>
    <property type="evidence" value="ECO:0007669"/>
    <property type="project" value="TreeGrafter"/>
</dbReference>
<name>A0AAV2QDA9_MEGNR</name>
<keyword evidence="3 7" id="KW-0812">Transmembrane</keyword>
<dbReference type="Proteomes" id="UP001497623">
    <property type="component" value="Unassembled WGS sequence"/>
</dbReference>